<keyword evidence="2" id="KW-0812">Transmembrane</keyword>
<evidence type="ECO:0000256" key="1">
    <source>
        <dbReference type="SAM" id="MobiDB-lite"/>
    </source>
</evidence>
<protein>
    <submittedName>
        <fullName evidence="3">Uncharacterized protein</fullName>
    </submittedName>
</protein>
<evidence type="ECO:0000256" key="2">
    <source>
        <dbReference type="SAM" id="Phobius"/>
    </source>
</evidence>
<evidence type="ECO:0000313" key="4">
    <source>
        <dbReference type="Proteomes" id="UP000663760"/>
    </source>
</evidence>
<keyword evidence="4" id="KW-1185">Reference proteome</keyword>
<feature type="region of interest" description="Disordered" evidence="1">
    <location>
        <begin position="82"/>
        <end position="154"/>
    </location>
</feature>
<dbReference type="AlphaFoldDB" id="A0A7I8KAZ3"/>
<sequence>MINNQHMLTYLYLLVYILLSSGVILYNKVKYLYTFLFLKNERDGTFGNTAYLHISVAFIQMLKALTLCGVVMYNYLKVKDVGASGQASDENIPERATKDWRLDKRSSDLFSSDSMNRSNTATTSGDYTAEEEAPLLPSSRISHVSRNPLSSHTA</sequence>
<dbReference type="EMBL" id="LR746267">
    <property type="protein sequence ID" value="CAA7394939.1"/>
    <property type="molecule type" value="Genomic_DNA"/>
</dbReference>
<feature type="transmembrane region" description="Helical" evidence="2">
    <location>
        <begin position="50"/>
        <end position="76"/>
    </location>
</feature>
<accession>A0A7I8KAZ3</accession>
<feature type="compositionally biased region" description="Polar residues" evidence="1">
    <location>
        <begin position="108"/>
        <end position="126"/>
    </location>
</feature>
<feature type="compositionally biased region" description="Polar residues" evidence="1">
    <location>
        <begin position="139"/>
        <end position="154"/>
    </location>
</feature>
<name>A0A7I8KAZ3_SPIIN</name>
<dbReference type="OrthoDB" id="1427242at2759"/>
<reference evidence="3" key="1">
    <citation type="submission" date="2020-02" db="EMBL/GenBank/DDBJ databases">
        <authorList>
            <person name="Scholz U."/>
            <person name="Mascher M."/>
            <person name="Fiebig A."/>
        </authorList>
    </citation>
    <scope>NUCLEOTIDE SEQUENCE</scope>
</reference>
<keyword evidence="2" id="KW-0472">Membrane</keyword>
<dbReference type="Proteomes" id="UP000663760">
    <property type="component" value="Chromosome 4"/>
</dbReference>
<feature type="transmembrane region" description="Helical" evidence="2">
    <location>
        <begin position="7"/>
        <end position="26"/>
    </location>
</feature>
<keyword evidence="2" id="KW-1133">Transmembrane helix</keyword>
<gene>
    <name evidence="3" type="ORF">SI8410_04005600</name>
</gene>
<proteinExistence type="predicted"/>
<feature type="compositionally biased region" description="Basic and acidic residues" evidence="1">
    <location>
        <begin position="92"/>
        <end position="107"/>
    </location>
</feature>
<evidence type="ECO:0000313" key="3">
    <source>
        <dbReference type="EMBL" id="CAA7394939.1"/>
    </source>
</evidence>
<organism evidence="3 4">
    <name type="scientific">Spirodela intermedia</name>
    <name type="common">Intermediate duckweed</name>
    <dbReference type="NCBI Taxonomy" id="51605"/>
    <lineage>
        <taxon>Eukaryota</taxon>
        <taxon>Viridiplantae</taxon>
        <taxon>Streptophyta</taxon>
        <taxon>Embryophyta</taxon>
        <taxon>Tracheophyta</taxon>
        <taxon>Spermatophyta</taxon>
        <taxon>Magnoliopsida</taxon>
        <taxon>Liliopsida</taxon>
        <taxon>Araceae</taxon>
        <taxon>Lemnoideae</taxon>
        <taxon>Spirodela</taxon>
    </lineage>
</organism>